<dbReference type="Gene3D" id="3.30.710.10">
    <property type="entry name" value="Potassium Channel Kv1.1, Chain A"/>
    <property type="match status" value="1"/>
</dbReference>
<evidence type="ECO:0000313" key="3">
    <source>
        <dbReference type="WBParaSite" id="PDA_v2.g11770.t1"/>
    </source>
</evidence>
<dbReference type="WBParaSite" id="PDA_v2.g11770.t1">
    <property type="protein sequence ID" value="PDA_v2.g11770.t1"/>
    <property type="gene ID" value="PDA_v2.g11770"/>
</dbReference>
<dbReference type="SUPFAM" id="SSF54695">
    <property type="entry name" value="POZ domain"/>
    <property type="match status" value="1"/>
</dbReference>
<evidence type="ECO:0000313" key="2">
    <source>
        <dbReference type="Proteomes" id="UP000887578"/>
    </source>
</evidence>
<feature type="domain" description="BTB" evidence="1">
    <location>
        <begin position="26"/>
        <end position="92"/>
    </location>
</feature>
<protein>
    <submittedName>
        <fullName evidence="3">BTB domain-containing protein</fullName>
    </submittedName>
</protein>
<dbReference type="Gene3D" id="1.25.40.420">
    <property type="match status" value="1"/>
</dbReference>
<dbReference type="PANTHER" id="PTHR45632">
    <property type="entry name" value="LD33804P"/>
    <property type="match status" value="1"/>
</dbReference>
<reference evidence="3" key="1">
    <citation type="submission" date="2022-11" db="UniProtKB">
        <authorList>
            <consortium name="WormBaseParasite"/>
        </authorList>
    </citation>
    <scope>IDENTIFICATION</scope>
</reference>
<name>A0A914P3A9_9BILA</name>
<dbReference type="AlphaFoldDB" id="A0A914P3A9"/>
<dbReference type="PROSITE" id="PS50097">
    <property type="entry name" value="BTB"/>
    <property type="match status" value="1"/>
</dbReference>
<dbReference type="CDD" id="cd18186">
    <property type="entry name" value="BTB_POZ_ZBTB_KLHL-like"/>
    <property type="match status" value="1"/>
</dbReference>
<dbReference type="Pfam" id="PF00651">
    <property type="entry name" value="BTB"/>
    <property type="match status" value="1"/>
</dbReference>
<organism evidence="2 3">
    <name type="scientific">Panagrolaimus davidi</name>
    <dbReference type="NCBI Taxonomy" id="227884"/>
    <lineage>
        <taxon>Eukaryota</taxon>
        <taxon>Metazoa</taxon>
        <taxon>Ecdysozoa</taxon>
        <taxon>Nematoda</taxon>
        <taxon>Chromadorea</taxon>
        <taxon>Rhabditida</taxon>
        <taxon>Tylenchina</taxon>
        <taxon>Panagrolaimomorpha</taxon>
        <taxon>Panagrolaimoidea</taxon>
        <taxon>Panagrolaimidae</taxon>
        <taxon>Panagrolaimus</taxon>
    </lineage>
</organism>
<keyword evidence="2" id="KW-1185">Reference proteome</keyword>
<dbReference type="InterPro" id="IPR011705">
    <property type="entry name" value="BACK"/>
</dbReference>
<dbReference type="InterPro" id="IPR011333">
    <property type="entry name" value="SKP1/BTB/POZ_sf"/>
</dbReference>
<dbReference type="InterPro" id="IPR000210">
    <property type="entry name" value="BTB/POZ_dom"/>
</dbReference>
<evidence type="ECO:0000259" key="1">
    <source>
        <dbReference type="PROSITE" id="PS50097"/>
    </source>
</evidence>
<sequence>MKSVNYINKIQPQLVAAFKSQDPELFDIVFDFEGKKLYADKLILSINSSTFKSMLSDRWISKNNKIKIETYKFDDFKELLTFIYSGECNLTNENILTILDMSEFYQIEDLKELCDVFLSKKELNLANVFRLLETSNKYSLTQTMKLIHNFITQNFSNFIKSDEFFNANEMVIKEFLTMEPKFNSHYEEIFEAVYKWSENRAIKKQKESNDENFNMNVAIKNEMHKFLKYFDFKKMELNFLHNFVVRRGFLFSYDELADILGNSNVKVKITNLYGQTIFGDLPRNSCATKIIKTLKDCESEIFTKANTDSSYIYWNRVSTVPSTPSSLKKKDGVKWYLIYWNNGSLGVKCTADIRHRHYLLAEMNSETDFQFTQKLKISF</sequence>
<proteinExistence type="predicted"/>
<dbReference type="Pfam" id="PF07707">
    <property type="entry name" value="BACK"/>
    <property type="match status" value="1"/>
</dbReference>
<accession>A0A914P3A9</accession>
<dbReference type="Proteomes" id="UP000887578">
    <property type="component" value="Unplaced"/>
</dbReference>
<dbReference type="CDD" id="cd14733">
    <property type="entry name" value="BACK"/>
    <property type="match status" value="1"/>
</dbReference>
<dbReference type="SMART" id="SM00225">
    <property type="entry name" value="BTB"/>
    <property type="match status" value="1"/>
</dbReference>